<keyword evidence="4" id="KW-1185">Reference proteome</keyword>
<dbReference type="Proteomes" id="UP000722485">
    <property type="component" value="Unassembled WGS sequence"/>
</dbReference>
<dbReference type="EMBL" id="JAANBB010000115">
    <property type="protein sequence ID" value="KAF7549720.1"/>
    <property type="molecule type" value="Genomic_DNA"/>
</dbReference>
<organism evidence="3 4">
    <name type="scientific">Cylindrodendrum hubeiense</name>
    <dbReference type="NCBI Taxonomy" id="595255"/>
    <lineage>
        <taxon>Eukaryota</taxon>
        <taxon>Fungi</taxon>
        <taxon>Dikarya</taxon>
        <taxon>Ascomycota</taxon>
        <taxon>Pezizomycotina</taxon>
        <taxon>Sordariomycetes</taxon>
        <taxon>Hypocreomycetidae</taxon>
        <taxon>Hypocreales</taxon>
        <taxon>Nectriaceae</taxon>
        <taxon>Cylindrodendrum</taxon>
    </lineage>
</organism>
<dbReference type="OrthoDB" id="3527137at2759"/>
<reference evidence="3" key="1">
    <citation type="submission" date="2020-03" db="EMBL/GenBank/DDBJ databases">
        <title>Draft Genome Sequence of Cylindrodendrum hubeiense.</title>
        <authorList>
            <person name="Buettner E."/>
            <person name="Kellner H."/>
        </authorList>
    </citation>
    <scope>NUCLEOTIDE SEQUENCE</scope>
    <source>
        <strain evidence="3">IHI 201604</strain>
    </source>
</reference>
<dbReference type="AlphaFoldDB" id="A0A9P5H568"/>
<protein>
    <recommendedName>
        <fullName evidence="2">DUF7770 domain-containing protein</fullName>
    </recommendedName>
</protein>
<sequence length="225" mass="25704">MLHEFPSTGQGGKKASHTNFEMENLDPVSYIPEAAKSRIRSSSRIVTFVQFVAHSVLPNGGNHWKIFLQTGEHEFVQLEISPGAWPGREGYLGRLDIMDHRHMLTHNHHQTVSIPAEPGHRVVSFLDAIVRADNHRYEFTQKGRGCTGWVRDQFYLFTQAHLIPSGWESRFEAAIRTAWDTNVSLGSWPVTYGTYLRDRSGNRRQGRRHEGPNPDRLVHDVGRDI</sequence>
<feature type="region of interest" description="Disordered" evidence="1">
    <location>
        <begin position="199"/>
        <end position="225"/>
    </location>
</feature>
<evidence type="ECO:0000313" key="4">
    <source>
        <dbReference type="Proteomes" id="UP000722485"/>
    </source>
</evidence>
<dbReference type="Pfam" id="PF24968">
    <property type="entry name" value="DUF7770"/>
    <property type="match status" value="1"/>
</dbReference>
<feature type="compositionally biased region" description="Basic and acidic residues" evidence="1">
    <location>
        <begin position="208"/>
        <end position="225"/>
    </location>
</feature>
<proteinExistence type="predicted"/>
<name>A0A9P5H568_9HYPO</name>
<feature type="domain" description="DUF7770" evidence="2">
    <location>
        <begin position="49"/>
        <end position="195"/>
    </location>
</feature>
<evidence type="ECO:0000313" key="3">
    <source>
        <dbReference type="EMBL" id="KAF7549720.1"/>
    </source>
</evidence>
<gene>
    <name evidence="3" type="ORF">G7Z17_g6191</name>
</gene>
<comment type="caution">
    <text evidence="3">The sequence shown here is derived from an EMBL/GenBank/DDBJ whole genome shotgun (WGS) entry which is preliminary data.</text>
</comment>
<evidence type="ECO:0000256" key="1">
    <source>
        <dbReference type="SAM" id="MobiDB-lite"/>
    </source>
</evidence>
<accession>A0A9P5H568</accession>
<dbReference type="InterPro" id="IPR056672">
    <property type="entry name" value="DUF7770"/>
</dbReference>
<evidence type="ECO:0000259" key="2">
    <source>
        <dbReference type="Pfam" id="PF24968"/>
    </source>
</evidence>